<feature type="binding site" evidence="9">
    <location>
        <position position="250"/>
    </location>
    <ligand>
        <name>K(+)</name>
        <dbReference type="ChEBI" id="CHEBI:29103"/>
    </ligand>
</feature>
<comment type="catalytic activity">
    <reaction evidence="9">
        <text>D-ribose + ATP = D-ribose 5-phosphate + ADP + H(+)</text>
        <dbReference type="Rhea" id="RHEA:13697"/>
        <dbReference type="ChEBI" id="CHEBI:15378"/>
        <dbReference type="ChEBI" id="CHEBI:30616"/>
        <dbReference type="ChEBI" id="CHEBI:47013"/>
        <dbReference type="ChEBI" id="CHEBI:78346"/>
        <dbReference type="ChEBI" id="CHEBI:456216"/>
        <dbReference type="EC" id="2.7.1.15"/>
    </reaction>
</comment>
<evidence type="ECO:0000313" key="11">
    <source>
        <dbReference type="EMBL" id="MEQ3549037.1"/>
    </source>
</evidence>
<comment type="subunit">
    <text evidence="9">Homodimer.</text>
</comment>
<dbReference type="EMBL" id="JBEDNQ010000001">
    <property type="protein sequence ID" value="MEQ3549037.1"/>
    <property type="molecule type" value="Genomic_DNA"/>
</dbReference>
<feature type="binding site" evidence="9">
    <location>
        <position position="254"/>
    </location>
    <ligand>
        <name>substrate</name>
    </ligand>
</feature>
<keyword evidence="8 9" id="KW-0119">Carbohydrate metabolism</keyword>
<keyword evidence="7 9" id="KW-0630">Potassium</keyword>
<keyword evidence="3 9" id="KW-0547">Nucleotide-binding</keyword>
<proteinExistence type="inferred from homology"/>
<evidence type="ECO:0000259" key="10">
    <source>
        <dbReference type="Pfam" id="PF00294"/>
    </source>
</evidence>
<evidence type="ECO:0000313" key="12">
    <source>
        <dbReference type="Proteomes" id="UP001494902"/>
    </source>
</evidence>
<comment type="subcellular location">
    <subcellularLocation>
        <location evidence="9">Cytoplasm</location>
    </subcellularLocation>
</comment>
<feature type="binding site" evidence="9">
    <location>
        <begin position="44"/>
        <end position="48"/>
    </location>
    <ligand>
        <name>substrate</name>
    </ligand>
</feature>
<dbReference type="InterPro" id="IPR002139">
    <property type="entry name" value="Ribo/fructo_kinase"/>
</dbReference>
<dbReference type="RefSeq" id="WP_349296129.1">
    <property type="nucleotide sequence ID" value="NZ_JBEDNQ010000001.1"/>
</dbReference>
<keyword evidence="2 9" id="KW-0479">Metal-binding</keyword>
<dbReference type="InterPro" id="IPR011611">
    <property type="entry name" value="PfkB_dom"/>
</dbReference>
<keyword evidence="6 9" id="KW-0460">Magnesium</keyword>
<evidence type="ECO:0000256" key="8">
    <source>
        <dbReference type="ARBA" id="ARBA00023277"/>
    </source>
</evidence>
<feature type="domain" description="Carbohydrate kinase PfkB" evidence="10">
    <location>
        <begin position="8"/>
        <end position="293"/>
    </location>
</feature>
<comment type="cofactor">
    <cofactor evidence="9">
        <name>Mg(2+)</name>
        <dbReference type="ChEBI" id="CHEBI:18420"/>
    </cofactor>
    <text evidence="9">Requires a divalent cation, most likely magnesium in vivo, as an electrophilic catalyst to aid phosphoryl group transfer. It is the chelate of the metal and the nucleotide that is the actual substrate.</text>
</comment>
<dbReference type="Proteomes" id="UP001494902">
    <property type="component" value="Unassembled WGS sequence"/>
</dbReference>
<dbReference type="HAMAP" id="MF_01987">
    <property type="entry name" value="Ribokinase"/>
    <property type="match status" value="1"/>
</dbReference>
<dbReference type="PRINTS" id="PR00990">
    <property type="entry name" value="RIBOKINASE"/>
</dbReference>
<evidence type="ECO:0000256" key="9">
    <source>
        <dbReference type="HAMAP-Rule" id="MF_01987"/>
    </source>
</evidence>
<dbReference type="Gene3D" id="3.40.1190.20">
    <property type="match status" value="1"/>
</dbReference>
<dbReference type="InterPro" id="IPR029056">
    <property type="entry name" value="Ribokinase-like"/>
</dbReference>
<organism evidence="11 12">
    <name type="scientific">Pseudonocardia nematodicida</name>
    <dbReference type="NCBI Taxonomy" id="1206997"/>
    <lineage>
        <taxon>Bacteria</taxon>
        <taxon>Bacillati</taxon>
        <taxon>Actinomycetota</taxon>
        <taxon>Actinomycetes</taxon>
        <taxon>Pseudonocardiales</taxon>
        <taxon>Pseudonocardiaceae</taxon>
        <taxon>Pseudonocardia</taxon>
    </lineage>
</organism>
<sequence>MSPSRNVRVLVVGSINEDVTLRVASLPRPGETVLSSSRHRTPGGKGANQAVAAVRAGADVTLAGRVGDDESGARMLSALRAAGVDTRFVGADTLAPTGRATVLVSDDGENAIVVASGANATVSGDVVRPALRTLAPGDVVVAQAEVPRHAVAEVAGAAATAGARFVLNLAPFRPTERDLVPADGFLVLNLHEAASLAADTGVAHGAAPLAEAFGCSVVVTLGPDGALLATPGGAVQQIPALTVAAPVDTTGAGDAFVGVFAAELAGGRTPAEAARRACTAAGLSVTTAGTQSSFVDRSQVDAAERANGVAGAEPVGTT</sequence>
<feature type="binding site" evidence="9">
    <location>
        <position position="289"/>
    </location>
    <ligand>
        <name>K(+)</name>
        <dbReference type="ChEBI" id="CHEBI:29103"/>
    </ligand>
</feature>
<evidence type="ECO:0000256" key="6">
    <source>
        <dbReference type="ARBA" id="ARBA00022842"/>
    </source>
</evidence>
<comment type="activity regulation">
    <text evidence="9">Activated by a monovalent cation that binds near, but not in, the active site. The most likely occupant of the site in vivo is potassium. Ion binding induces a conformational change that may alter substrate affinity.</text>
</comment>
<comment type="similarity">
    <text evidence="9">Belongs to the carbohydrate kinase PfkB family. Ribokinase subfamily.</text>
</comment>
<dbReference type="PANTHER" id="PTHR10584:SF166">
    <property type="entry name" value="RIBOKINASE"/>
    <property type="match status" value="1"/>
</dbReference>
<comment type="pathway">
    <text evidence="9">Carbohydrate metabolism; D-ribose degradation; D-ribose 5-phosphate from beta-D-ribopyranose: step 2/2.</text>
</comment>
<evidence type="ECO:0000256" key="5">
    <source>
        <dbReference type="ARBA" id="ARBA00022840"/>
    </source>
</evidence>
<feature type="binding site" evidence="9">
    <location>
        <position position="189"/>
    </location>
    <ligand>
        <name>ATP</name>
        <dbReference type="ChEBI" id="CHEBI:30616"/>
    </ligand>
</feature>
<feature type="binding site" evidence="9">
    <location>
        <position position="287"/>
    </location>
    <ligand>
        <name>K(+)</name>
        <dbReference type="ChEBI" id="CHEBI:29103"/>
    </ligand>
</feature>
<feature type="binding site" evidence="9">
    <location>
        <position position="248"/>
    </location>
    <ligand>
        <name>K(+)</name>
        <dbReference type="ChEBI" id="CHEBI:29103"/>
    </ligand>
</feature>
<evidence type="ECO:0000256" key="2">
    <source>
        <dbReference type="ARBA" id="ARBA00022723"/>
    </source>
</evidence>
<feature type="binding site" evidence="9">
    <location>
        <begin position="220"/>
        <end position="225"/>
    </location>
    <ligand>
        <name>ATP</name>
        <dbReference type="ChEBI" id="CHEBI:30616"/>
    </ligand>
</feature>
<feature type="binding site" evidence="9">
    <location>
        <position position="284"/>
    </location>
    <ligand>
        <name>K(+)</name>
        <dbReference type="ChEBI" id="CHEBI:29103"/>
    </ligand>
</feature>
<dbReference type="SUPFAM" id="SSF53613">
    <property type="entry name" value="Ribokinase-like"/>
    <property type="match status" value="1"/>
</dbReference>
<dbReference type="InterPro" id="IPR011877">
    <property type="entry name" value="Ribokinase"/>
</dbReference>
<evidence type="ECO:0000256" key="3">
    <source>
        <dbReference type="ARBA" id="ARBA00022741"/>
    </source>
</evidence>
<dbReference type="GO" id="GO:0004747">
    <property type="term" value="F:ribokinase activity"/>
    <property type="evidence" value="ECO:0007669"/>
    <property type="project" value="UniProtKB-EC"/>
</dbReference>
<feature type="binding site" evidence="9">
    <location>
        <begin position="253"/>
        <end position="254"/>
    </location>
    <ligand>
        <name>ATP</name>
        <dbReference type="ChEBI" id="CHEBI:30616"/>
    </ligand>
</feature>
<accession>A0ABV1K608</accession>
<feature type="binding site" evidence="9">
    <location>
        <begin position="16"/>
        <end position="18"/>
    </location>
    <ligand>
        <name>substrate</name>
    </ligand>
</feature>
<comment type="function">
    <text evidence="9">Catalyzes the phosphorylation of ribose at O-5 in a reaction requiring ATP and magnesium. The resulting D-ribose-5-phosphate can then be used either for sythesis of nucleotides, histidine, and tryptophan, or as a component of the pentose phosphate pathway.</text>
</comment>
<feature type="binding site" evidence="9">
    <location>
        <position position="145"/>
    </location>
    <ligand>
        <name>substrate</name>
    </ligand>
</feature>
<reference evidence="11 12" key="1">
    <citation type="submission" date="2024-03" db="EMBL/GenBank/DDBJ databases">
        <title>Draft genome sequence of Pseudonocardia nematodicida JCM 31783.</title>
        <authorList>
            <person name="Butdee W."/>
            <person name="Duangmal K."/>
        </authorList>
    </citation>
    <scope>NUCLEOTIDE SEQUENCE [LARGE SCALE GENOMIC DNA]</scope>
    <source>
        <strain evidence="11 12">JCM 31783</strain>
    </source>
</reference>
<evidence type="ECO:0000256" key="4">
    <source>
        <dbReference type="ARBA" id="ARBA00022777"/>
    </source>
</evidence>
<comment type="caution">
    <text evidence="11">The sequence shown here is derived from an EMBL/GenBank/DDBJ whole genome shotgun (WGS) entry which is preliminary data.</text>
</comment>
<gene>
    <name evidence="9" type="primary">rbsK</name>
    <name evidence="11" type="ORF">WIS52_01025</name>
</gene>
<comment type="caution">
    <text evidence="9">Lacks conserved residue(s) required for the propagation of feature annotation.</text>
</comment>
<keyword evidence="9" id="KW-0963">Cytoplasm</keyword>
<dbReference type="EC" id="2.7.1.15" evidence="9"/>
<dbReference type="Pfam" id="PF00294">
    <property type="entry name" value="PfkB"/>
    <property type="match status" value="1"/>
</dbReference>
<keyword evidence="4 9" id="KW-0418">Kinase</keyword>
<feature type="binding site" evidence="9">
    <location>
        <position position="293"/>
    </location>
    <ligand>
        <name>K(+)</name>
        <dbReference type="ChEBI" id="CHEBI:29103"/>
    </ligand>
</feature>
<keyword evidence="12" id="KW-1185">Reference proteome</keyword>
<feature type="active site" description="Proton acceptor" evidence="9">
    <location>
        <position position="254"/>
    </location>
</feature>
<keyword evidence="5 9" id="KW-0067">ATP-binding</keyword>
<protein>
    <recommendedName>
        <fullName evidence="9">Ribokinase</fullName>
        <shortName evidence="9">RK</shortName>
        <ecNumber evidence="9">2.7.1.15</ecNumber>
    </recommendedName>
</protein>
<dbReference type="PANTHER" id="PTHR10584">
    <property type="entry name" value="SUGAR KINASE"/>
    <property type="match status" value="1"/>
</dbReference>
<dbReference type="CDD" id="cd01174">
    <property type="entry name" value="ribokinase"/>
    <property type="match status" value="1"/>
</dbReference>
<evidence type="ECO:0000256" key="7">
    <source>
        <dbReference type="ARBA" id="ARBA00022958"/>
    </source>
</evidence>
<name>A0ABV1K608_9PSEU</name>
<keyword evidence="1 9" id="KW-0808">Transferase</keyword>
<evidence type="ECO:0000256" key="1">
    <source>
        <dbReference type="ARBA" id="ARBA00022679"/>
    </source>
</evidence>